<evidence type="ECO:0000256" key="4">
    <source>
        <dbReference type="ARBA" id="ARBA00022807"/>
    </source>
</evidence>
<dbReference type="PANTHER" id="PTHR12606:SF153">
    <property type="entry name" value="ULP1 PROTEASE FAMILY, CARBOXY-TERMINAL DOMAIN PROTEIN"/>
    <property type="match status" value="1"/>
</dbReference>
<evidence type="ECO:0000259" key="8">
    <source>
        <dbReference type="PROSITE" id="PS50600"/>
    </source>
</evidence>
<keyword evidence="5" id="KW-0539">Nucleus</keyword>
<evidence type="ECO:0000256" key="3">
    <source>
        <dbReference type="ARBA" id="ARBA00022801"/>
    </source>
</evidence>
<name>A0A2N9GP23_FAGSY</name>
<dbReference type="Gene3D" id="3.40.395.10">
    <property type="entry name" value="Adenoviral Proteinase, Chain A"/>
    <property type="match status" value="1"/>
</dbReference>
<dbReference type="InterPro" id="IPR036910">
    <property type="entry name" value="HMG_box_dom_sf"/>
</dbReference>
<dbReference type="PANTHER" id="PTHR12606">
    <property type="entry name" value="SENTRIN/SUMO-SPECIFIC PROTEASE"/>
    <property type="match status" value="1"/>
</dbReference>
<feature type="domain" description="HMG box" evidence="7">
    <location>
        <begin position="95"/>
        <end position="164"/>
    </location>
</feature>
<dbReference type="SMART" id="SM00398">
    <property type="entry name" value="HMG"/>
    <property type="match status" value="1"/>
</dbReference>
<organism evidence="9">
    <name type="scientific">Fagus sylvatica</name>
    <name type="common">Beechnut</name>
    <dbReference type="NCBI Taxonomy" id="28930"/>
    <lineage>
        <taxon>Eukaryota</taxon>
        <taxon>Viridiplantae</taxon>
        <taxon>Streptophyta</taxon>
        <taxon>Embryophyta</taxon>
        <taxon>Tracheophyta</taxon>
        <taxon>Spermatophyta</taxon>
        <taxon>Magnoliopsida</taxon>
        <taxon>eudicotyledons</taxon>
        <taxon>Gunneridae</taxon>
        <taxon>Pentapetalae</taxon>
        <taxon>rosids</taxon>
        <taxon>fabids</taxon>
        <taxon>Fagales</taxon>
        <taxon>Fagaceae</taxon>
        <taxon>Fagus</taxon>
    </lineage>
</organism>
<feature type="compositionally biased region" description="Low complexity" evidence="6">
    <location>
        <begin position="483"/>
        <end position="499"/>
    </location>
</feature>
<dbReference type="GO" id="GO:0016926">
    <property type="term" value="P:protein desumoylation"/>
    <property type="evidence" value="ECO:0007669"/>
    <property type="project" value="TreeGrafter"/>
</dbReference>
<feature type="region of interest" description="Disordered" evidence="6">
    <location>
        <begin position="1"/>
        <end position="101"/>
    </location>
</feature>
<evidence type="ECO:0008006" key="10">
    <source>
        <dbReference type="Google" id="ProtNLM"/>
    </source>
</evidence>
<reference evidence="9" key="1">
    <citation type="submission" date="2018-02" db="EMBL/GenBank/DDBJ databases">
        <authorList>
            <person name="Cohen D.B."/>
            <person name="Kent A.D."/>
        </authorList>
    </citation>
    <scope>NUCLEOTIDE SEQUENCE</scope>
</reference>
<sequence length="924" mass="103259">MASIEDNPIQEQENVGSQAMDTDANPIQEQENVGSQAMDTDAAQSTQPLPGHADDASTHPHMKRGQPDSGNDNAMKSRKKKKKNVPKVSEKLDGNKRPPNPYILYYRHEVKAKQADIEKSIAKGQTMADIKAKWNKLPSETKAPFIDEANKLAQVYKEKQKSKVPMEVTDLRSRCAPDRVRRLFSGFNEEKKAAVRSLGFGSWLDIAGGKFDQVLCRFMLDNITVPSFVFELNGRSVVITPEQVGFFLGLRNSGPPVSDSGAFEDIEPLCKRHGFVGKQSVKLRTIQDALEDEDAVVDAGFKEKLVLFLLATVFSPSTSLNIPRTYLHVVLYYEEVHVGVRVIPLGLRPPIRLSVWTTKRVAKLNRLVKREGGYSEAKLMADKVEHQDVVQRVKKGKETGVIDHGSNKEHWSSVENENGIILKELSAEVKSVKVALRTISKDVTRMRGEYQSLPKAIENLISEGLNRMKSEILEGLAKGTIQSVPKSVPESVPKSSSNSDGLSERDKILGAAINKMAEGLGCGDPMTSPDNPISVVQVVASADQTPVKERRSKRAQEAVRRQPQRKAVNLDENQPQHKLKSLSSREASSNMSEVGRKQRTRKTIERIPSKFLRTPYTEPKPSLKANLTRKGKNKRVVNKSSKRGLKVSAILLKHPVYGIRYSERDFAILEYCIDSSLESEDLLAQDDTTFMSRGMVRTLLPNNWVVSDVLDYVASQLAMQEKARSGGEITIWYLPTTFAQTVIMSERTSGVVDDMDKIFNLTKRYIGDGSKCSKIYIPINDSNTHWYLVVVDIREKEIQYFDTMSSSLHFAGRKKQIDAMVKALNDFMVHPKVTPTTTFENLDMTSWPLVTPPAVPIQPDGSGCGIYVIQFMRLPILSPHYQSVTATDADRLHIVLQLVLHDSNHLKTELIAKAESFRTANLKT</sequence>
<dbReference type="GO" id="GO:0016929">
    <property type="term" value="F:deSUMOylase activity"/>
    <property type="evidence" value="ECO:0007669"/>
    <property type="project" value="TreeGrafter"/>
</dbReference>
<feature type="DNA-binding region" description="HMG box" evidence="5">
    <location>
        <begin position="95"/>
        <end position="164"/>
    </location>
</feature>
<dbReference type="InterPro" id="IPR009071">
    <property type="entry name" value="HMG_box_dom"/>
</dbReference>
<keyword evidence="4" id="KW-0788">Thiol protease</keyword>
<evidence type="ECO:0000313" key="9">
    <source>
        <dbReference type="EMBL" id="SPD04217.1"/>
    </source>
</evidence>
<dbReference type="InterPro" id="IPR038765">
    <property type="entry name" value="Papain-like_cys_pep_sf"/>
</dbReference>
<feature type="compositionally biased region" description="Polar residues" evidence="6">
    <location>
        <begin position="9"/>
        <end position="48"/>
    </location>
</feature>
<keyword evidence="2" id="KW-0645">Protease</keyword>
<feature type="region of interest" description="Disordered" evidence="6">
    <location>
        <begin position="483"/>
        <end position="504"/>
    </location>
</feature>
<feature type="compositionally biased region" description="Basic residues" evidence="6">
    <location>
        <begin position="76"/>
        <end position="85"/>
    </location>
</feature>
<dbReference type="Pfam" id="PF02902">
    <property type="entry name" value="Peptidase_C48"/>
    <property type="match status" value="1"/>
</dbReference>
<keyword evidence="5" id="KW-0238">DNA-binding</keyword>
<comment type="similarity">
    <text evidence="1">Belongs to the peptidase C48 family.</text>
</comment>
<dbReference type="GO" id="GO:0005634">
    <property type="term" value="C:nucleus"/>
    <property type="evidence" value="ECO:0007669"/>
    <property type="project" value="UniProtKB-UniRule"/>
</dbReference>
<dbReference type="EMBL" id="OIVN01002509">
    <property type="protein sequence ID" value="SPD04217.1"/>
    <property type="molecule type" value="Genomic_DNA"/>
</dbReference>
<feature type="compositionally biased region" description="Polar residues" evidence="6">
    <location>
        <begin position="581"/>
        <end position="592"/>
    </location>
</feature>
<dbReference type="GO" id="GO:0003677">
    <property type="term" value="F:DNA binding"/>
    <property type="evidence" value="ECO:0007669"/>
    <property type="project" value="UniProtKB-UniRule"/>
</dbReference>
<evidence type="ECO:0000259" key="7">
    <source>
        <dbReference type="PROSITE" id="PS50118"/>
    </source>
</evidence>
<proteinExistence type="inferred from homology"/>
<evidence type="ECO:0000256" key="1">
    <source>
        <dbReference type="ARBA" id="ARBA00005234"/>
    </source>
</evidence>
<dbReference type="AlphaFoldDB" id="A0A2N9GP23"/>
<dbReference type="Gene3D" id="1.10.30.10">
    <property type="entry name" value="High mobility group box domain"/>
    <property type="match status" value="1"/>
</dbReference>
<dbReference type="InterPro" id="IPR003653">
    <property type="entry name" value="Peptidase_C48_C"/>
</dbReference>
<gene>
    <name evidence="9" type="ORF">FSB_LOCUS32099</name>
</gene>
<keyword evidence="3" id="KW-0378">Hydrolase</keyword>
<feature type="compositionally biased region" description="Basic and acidic residues" evidence="6">
    <location>
        <begin position="546"/>
        <end position="560"/>
    </location>
</feature>
<evidence type="ECO:0000256" key="2">
    <source>
        <dbReference type="ARBA" id="ARBA00022670"/>
    </source>
</evidence>
<accession>A0A2N9GP23</accession>
<dbReference type="GO" id="GO:0006508">
    <property type="term" value="P:proteolysis"/>
    <property type="evidence" value="ECO:0007669"/>
    <property type="project" value="UniProtKB-KW"/>
</dbReference>
<evidence type="ECO:0000256" key="6">
    <source>
        <dbReference type="SAM" id="MobiDB-lite"/>
    </source>
</evidence>
<dbReference type="SUPFAM" id="SSF47095">
    <property type="entry name" value="HMG-box"/>
    <property type="match status" value="1"/>
</dbReference>
<dbReference type="SUPFAM" id="SSF54001">
    <property type="entry name" value="Cysteine proteinases"/>
    <property type="match status" value="1"/>
</dbReference>
<dbReference type="PROSITE" id="PS50118">
    <property type="entry name" value="HMG_BOX_2"/>
    <property type="match status" value="1"/>
</dbReference>
<feature type="region of interest" description="Disordered" evidence="6">
    <location>
        <begin position="540"/>
        <end position="600"/>
    </location>
</feature>
<evidence type="ECO:0000256" key="5">
    <source>
        <dbReference type="PROSITE-ProRule" id="PRU00267"/>
    </source>
</evidence>
<dbReference type="PROSITE" id="PS50600">
    <property type="entry name" value="ULP_PROTEASE"/>
    <property type="match status" value="1"/>
</dbReference>
<feature type="domain" description="Ubiquitin-like protease family profile" evidence="8">
    <location>
        <begin position="689"/>
        <end position="875"/>
    </location>
</feature>
<protein>
    <recommendedName>
        <fullName evidence="10">Ubiquitin-like protease family profile domain-containing protein</fullName>
    </recommendedName>
</protein>